<dbReference type="Pfam" id="PF03572">
    <property type="entry name" value="Peptidase_S41"/>
    <property type="match status" value="1"/>
</dbReference>
<proteinExistence type="inferred from homology"/>
<dbReference type="GO" id="GO:0008236">
    <property type="term" value="F:serine-type peptidase activity"/>
    <property type="evidence" value="ECO:0007669"/>
    <property type="project" value="UniProtKB-KW"/>
</dbReference>
<dbReference type="PROSITE" id="PS50106">
    <property type="entry name" value="PDZ"/>
    <property type="match status" value="1"/>
</dbReference>
<dbReference type="NCBIfam" id="TIGR00225">
    <property type="entry name" value="prc"/>
    <property type="match status" value="1"/>
</dbReference>
<accession>A0A401ZYY7</accession>
<dbReference type="RefSeq" id="WP_126579714.1">
    <property type="nucleotide sequence ID" value="NZ_BIFR01000001.1"/>
</dbReference>
<comment type="similarity">
    <text evidence="1 5">Belongs to the peptidase S41A family.</text>
</comment>
<keyword evidence="10" id="KW-1185">Reference proteome</keyword>
<dbReference type="PANTHER" id="PTHR32060">
    <property type="entry name" value="TAIL-SPECIFIC PROTEASE"/>
    <property type="match status" value="1"/>
</dbReference>
<evidence type="ECO:0000256" key="6">
    <source>
        <dbReference type="SAM" id="MobiDB-lite"/>
    </source>
</evidence>
<dbReference type="GO" id="GO:0007165">
    <property type="term" value="P:signal transduction"/>
    <property type="evidence" value="ECO:0007669"/>
    <property type="project" value="TreeGrafter"/>
</dbReference>
<dbReference type="InterPro" id="IPR001478">
    <property type="entry name" value="PDZ"/>
</dbReference>
<dbReference type="Gene3D" id="3.30.750.44">
    <property type="match status" value="1"/>
</dbReference>
<evidence type="ECO:0000256" key="3">
    <source>
        <dbReference type="ARBA" id="ARBA00022801"/>
    </source>
</evidence>
<dbReference type="InterPro" id="IPR041489">
    <property type="entry name" value="PDZ_6"/>
</dbReference>
<evidence type="ECO:0000313" key="10">
    <source>
        <dbReference type="Proteomes" id="UP000287352"/>
    </source>
</evidence>
<dbReference type="Pfam" id="PF17820">
    <property type="entry name" value="PDZ_6"/>
    <property type="match status" value="1"/>
</dbReference>
<evidence type="ECO:0000256" key="5">
    <source>
        <dbReference type="RuleBase" id="RU004404"/>
    </source>
</evidence>
<dbReference type="SMART" id="SM00245">
    <property type="entry name" value="TSPc"/>
    <property type="match status" value="1"/>
</dbReference>
<dbReference type="SUPFAM" id="SSF50156">
    <property type="entry name" value="PDZ domain-like"/>
    <property type="match status" value="1"/>
</dbReference>
<organism evidence="9 10">
    <name type="scientific">Tengunoibacter tsumagoiensis</name>
    <dbReference type="NCBI Taxonomy" id="2014871"/>
    <lineage>
        <taxon>Bacteria</taxon>
        <taxon>Bacillati</taxon>
        <taxon>Chloroflexota</taxon>
        <taxon>Ktedonobacteria</taxon>
        <taxon>Ktedonobacterales</taxon>
        <taxon>Dictyobacteraceae</taxon>
        <taxon>Tengunoibacter</taxon>
    </lineage>
</organism>
<dbReference type="InterPro" id="IPR005151">
    <property type="entry name" value="Tail-specific_protease"/>
</dbReference>
<dbReference type="GO" id="GO:0030288">
    <property type="term" value="C:outer membrane-bounded periplasmic space"/>
    <property type="evidence" value="ECO:0007669"/>
    <property type="project" value="TreeGrafter"/>
</dbReference>
<dbReference type="InterPro" id="IPR036034">
    <property type="entry name" value="PDZ_sf"/>
</dbReference>
<dbReference type="InterPro" id="IPR029045">
    <property type="entry name" value="ClpP/crotonase-like_dom_sf"/>
</dbReference>
<dbReference type="Gene3D" id="3.90.226.10">
    <property type="entry name" value="2-enoyl-CoA Hydratase, Chain A, domain 1"/>
    <property type="match status" value="1"/>
</dbReference>
<dbReference type="SMART" id="SM00228">
    <property type="entry name" value="PDZ"/>
    <property type="match status" value="1"/>
</dbReference>
<feature type="compositionally biased region" description="Polar residues" evidence="6">
    <location>
        <begin position="10"/>
        <end position="24"/>
    </location>
</feature>
<keyword evidence="2 5" id="KW-0645">Protease</keyword>
<protein>
    <submittedName>
        <fullName evidence="9">Carboxyl-terminal processing protease</fullName>
    </submittedName>
</protein>
<keyword evidence="7" id="KW-1133">Transmembrane helix</keyword>
<sequence length="472" mass="51452">MSRYDDPSWYEQQHNPQQPLSSQQVPDDFEHYPFLPNGAGSPTRASLAPTRIERFQQFMKRAVGILALVAVAFFAGWFGHQYFGSYFTQGDQSRYYSDLFQQAWDQVDQNYVDRKAVDYKKMSYAAITAMVNSLQDTGHSRFMDPQTVSSENQQLSGKFTGIGIYLHQDPTTKQLIITSAVPGAPADKAGIKPNDIIVGVDGKNTVGKDVGGVSALIQGKEGTDVTLTIQRPGVDHTLDIKMTRAEISAQNVILHYIPESHIAHIQITQFSDGVSNQLKDALAKAKGQGATKIILDMRDNPGGYLPEAVNTASLFLKDGNVLLEQDNKGNRTPTPVNGKPVNTTDQLVVLVNENSASAAEIVTGALQDNKRATVFGKKTFGTGTVLSQINLSDGSALLLGVREWLTPNGRFIRQVPNDPNSGGIIPDHPVNQPANAITLTPNEENQANMTLDQILSSNDAQLKAAIQYLQGK</sequence>
<evidence type="ECO:0000313" key="9">
    <source>
        <dbReference type="EMBL" id="GCE12051.1"/>
    </source>
</evidence>
<feature type="domain" description="PDZ" evidence="8">
    <location>
        <begin position="147"/>
        <end position="244"/>
    </location>
</feature>
<keyword evidence="7" id="KW-0472">Membrane</keyword>
<name>A0A401ZYY7_9CHLR</name>
<dbReference type="GO" id="GO:0004175">
    <property type="term" value="F:endopeptidase activity"/>
    <property type="evidence" value="ECO:0007669"/>
    <property type="project" value="TreeGrafter"/>
</dbReference>
<keyword evidence="4 5" id="KW-0720">Serine protease</keyword>
<dbReference type="InterPro" id="IPR004447">
    <property type="entry name" value="Peptidase_S41A"/>
</dbReference>
<evidence type="ECO:0000256" key="1">
    <source>
        <dbReference type="ARBA" id="ARBA00009179"/>
    </source>
</evidence>
<dbReference type="GO" id="GO:0006508">
    <property type="term" value="P:proteolysis"/>
    <property type="evidence" value="ECO:0007669"/>
    <property type="project" value="UniProtKB-KW"/>
</dbReference>
<feature type="region of interest" description="Disordered" evidence="6">
    <location>
        <begin position="1"/>
        <end position="24"/>
    </location>
</feature>
<dbReference type="Proteomes" id="UP000287352">
    <property type="component" value="Unassembled WGS sequence"/>
</dbReference>
<feature type="transmembrane region" description="Helical" evidence="7">
    <location>
        <begin position="62"/>
        <end position="83"/>
    </location>
</feature>
<evidence type="ECO:0000259" key="8">
    <source>
        <dbReference type="PROSITE" id="PS50106"/>
    </source>
</evidence>
<keyword evidence="3 5" id="KW-0378">Hydrolase</keyword>
<reference evidence="10" key="1">
    <citation type="submission" date="2018-12" db="EMBL/GenBank/DDBJ databases">
        <title>Tengunoibacter tsumagoiensis gen. nov., sp. nov., Dictyobacter kobayashii sp. nov., D. alpinus sp. nov., and D. joshuensis sp. nov. and description of Dictyobacteraceae fam. nov. within the order Ktedonobacterales isolated from Tengu-no-mugimeshi.</title>
        <authorList>
            <person name="Wang C.M."/>
            <person name="Zheng Y."/>
            <person name="Sakai Y."/>
            <person name="Toyoda A."/>
            <person name="Minakuchi Y."/>
            <person name="Abe K."/>
            <person name="Yokota A."/>
            <person name="Yabe S."/>
        </authorList>
    </citation>
    <scope>NUCLEOTIDE SEQUENCE [LARGE SCALE GENOMIC DNA]</scope>
    <source>
        <strain evidence="10">Uno3</strain>
    </source>
</reference>
<dbReference type="CDD" id="cd06782">
    <property type="entry name" value="cpPDZ_CPP-like"/>
    <property type="match status" value="1"/>
</dbReference>
<dbReference type="Gene3D" id="2.30.42.10">
    <property type="match status" value="1"/>
</dbReference>
<comment type="caution">
    <text evidence="9">The sequence shown here is derived from an EMBL/GenBank/DDBJ whole genome shotgun (WGS) entry which is preliminary data.</text>
</comment>
<dbReference type="PANTHER" id="PTHR32060:SF30">
    <property type="entry name" value="CARBOXY-TERMINAL PROCESSING PROTEASE CTPA"/>
    <property type="match status" value="1"/>
</dbReference>
<dbReference type="EMBL" id="BIFR01000001">
    <property type="protein sequence ID" value="GCE12051.1"/>
    <property type="molecule type" value="Genomic_DNA"/>
</dbReference>
<evidence type="ECO:0000256" key="7">
    <source>
        <dbReference type="SAM" id="Phobius"/>
    </source>
</evidence>
<evidence type="ECO:0000256" key="2">
    <source>
        <dbReference type="ARBA" id="ARBA00022670"/>
    </source>
</evidence>
<dbReference type="CDD" id="cd07560">
    <property type="entry name" value="Peptidase_S41_CPP"/>
    <property type="match status" value="1"/>
</dbReference>
<dbReference type="AlphaFoldDB" id="A0A401ZYY7"/>
<keyword evidence="7" id="KW-0812">Transmembrane</keyword>
<evidence type="ECO:0000256" key="4">
    <source>
        <dbReference type="ARBA" id="ARBA00022825"/>
    </source>
</evidence>
<gene>
    <name evidence="9" type="ORF">KTT_19100</name>
</gene>
<dbReference type="FunFam" id="2.30.42.10:FF:000063">
    <property type="entry name" value="Peptidase, S41 family"/>
    <property type="match status" value="1"/>
</dbReference>
<dbReference type="SUPFAM" id="SSF52096">
    <property type="entry name" value="ClpP/crotonase"/>
    <property type="match status" value="1"/>
</dbReference>
<dbReference type="OrthoDB" id="9812068at2"/>